<organism evidence="3 4">
    <name type="scientific">Phaeovulum veldkampii DSM 11550</name>
    <dbReference type="NCBI Taxonomy" id="1185920"/>
    <lineage>
        <taxon>Bacteria</taxon>
        <taxon>Pseudomonadati</taxon>
        <taxon>Pseudomonadota</taxon>
        <taxon>Alphaproteobacteria</taxon>
        <taxon>Rhodobacterales</taxon>
        <taxon>Paracoccaceae</taxon>
        <taxon>Phaeovulum</taxon>
    </lineage>
</organism>
<dbReference type="SUPFAM" id="SSF53474">
    <property type="entry name" value="alpha/beta-Hydrolases"/>
    <property type="match status" value="1"/>
</dbReference>
<accession>A0A2T4JIP0</accession>
<dbReference type="InterPro" id="IPR000073">
    <property type="entry name" value="AB_hydrolase_1"/>
</dbReference>
<dbReference type="GO" id="GO:0016787">
    <property type="term" value="F:hydrolase activity"/>
    <property type="evidence" value="ECO:0007669"/>
    <property type="project" value="UniProtKB-KW"/>
</dbReference>
<reference evidence="3 4" key="1">
    <citation type="submission" date="2018-03" db="EMBL/GenBank/DDBJ databases">
        <title>Rhodobacter veldkampii.</title>
        <authorList>
            <person name="Meyer T.E."/>
            <person name="Miller S."/>
            <person name="Lodha T."/>
            <person name="Gandham S."/>
            <person name="Chintalapati S."/>
            <person name="Chintalapati V.R."/>
        </authorList>
    </citation>
    <scope>NUCLEOTIDE SEQUENCE [LARGE SCALE GENOMIC DNA]</scope>
    <source>
        <strain evidence="3 4">DSM 11550</strain>
    </source>
</reference>
<keyword evidence="4" id="KW-1185">Reference proteome</keyword>
<protein>
    <submittedName>
        <fullName evidence="3">Alpha/beta hydrolase</fullName>
    </submittedName>
</protein>
<dbReference type="PANTHER" id="PTHR46118:SF4">
    <property type="entry name" value="PROTEIN ABHD11"/>
    <property type="match status" value="1"/>
</dbReference>
<name>A0A2T4JIP0_9RHOB</name>
<dbReference type="InterPro" id="IPR000639">
    <property type="entry name" value="Epox_hydrolase-like"/>
</dbReference>
<dbReference type="AlphaFoldDB" id="A0A2T4JIP0"/>
<dbReference type="RefSeq" id="WP_107324835.1">
    <property type="nucleotide sequence ID" value="NZ_NHSP01000089.1"/>
</dbReference>
<dbReference type="EMBL" id="PZKF01000014">
    <property type="protein sequence ID" value="PTE17774.1"/>
    <property type="molecule type" value="Genomic_DNA"/>
</dbReference>
<evidence type="ECO:0000313" key="3">
    <source>
        <dbReference type="EMBL" id="PTE17774.1"/>
    </source>
</evidence>
<comment type="caution">
    <text evidence="3">The sequence shown here is derived from an EMBL/GenBank/DDBJ whole genome shotgun (WGS) entry which is preliminary data.</text>
</comment>
<keyword evidence="1 3" id="KW-0378">Hydrolase</keyword>
<dbReference type="Proteomes" id="UP000241899">
    <property type="component" value="Unassembled WGS sequence"/>
</dbReference>
<dbReference type="Pfam" id="PF00561">
    <property type="entry name" value="Abhydrolase_1"/>
    <property type="match status" value="1"/>
</dbReference>
<evidence type="ECO:0000256" key="1">
    <source>
        <dbReference type="ARBA" id="ARBA00022801"/>
    </source>
</evidence>
<dbReference type="PRINTS" id="PR00111">
    <property type="entry name" value="ABHYDROLASE"/>
</dbReference>
<dbReference type="OrthoDB" id="9808398at2"/>
<proteinExistence type="predicted"/>
<evidence type="ECO:0000313" key="4">
    <source>
        <dbReference type="Proteomes" id="UP000241899"/>
    </source>
</evidence>
<dbReference type="InterPro" id="IPR029058">
    <property type="entry name" value="AB_hydrolase_fold"/>
</dbReference>
<gene>
    <name evidence="3" type="ORF">C5F46_07980</name>
</gene>
<sequence length="253" mass="27344">MLNFILHGAPGAQPPLVIAHGLFGSGRNWGVIARRLAEDRPVIAVDMRNHGDSPFLASHSYADLAADLAEVIAAHGGQADVLGHSMGGKAAMQLALTQPDRVRRLIVADIAPVAYGHSQNHLIAAMQAMDLTGLVSRSEADQLLGQAITDPALRAFLLQSLDLRADPVRWKFNLEVLKAEMDAITGWPCTAGRFDGPALFVTGALSDYVRPEHRAGIVAQFPQARFTELEGAGHWLHAERPREFEAALRDFLA</sequence>
<feature type="domain" description="AB hydrolase-1" evidence="2">
    <location>
        <begin position="14"/>
        <end position="241"/>
    </location>
</feature>
<dbReference type="PRINTS" id="PR00412">
    <property type="entry name" value="EPOXHYDRLASE"/>
</dbReference>
<evidence type="ECO:0000259" key="2">
    <source>
        <dbReference type="Pfam" id="PF00561"/>
    </source>
</evidence>
<dbReference type="PANTHER" id="PTHR46118">
    <property type="entry name" value="PROTEIN ABHD11"/>
    <property type="match status" value="1"/>
</dbReference>
<dbReference type="Gene3D" id="3.40.50.1820">
    <property type="entry name" value="alpha/beta hydrolase"/>
    <property type="match status" value="1"/>
</dbReference>